<evidence type="ECO:0000256" key="6">
    <source>
        <dbReference type="SAM" id="Phobius"/>
    </source>
</evidence>
<evidence type="ECO:0000256" key="3">
    <source>
        <dbReference type="ARBA" id="ARBA00022692"/>
    </source>
</evidence>
<dbReference type="OrthoDB" id="3900342at2759"/>
<dbReference type="PANTHER" id="PTHR43495">
    <property type="entry name" value="GABA PERMEASE"/>
    <property type="match status" value="1"/>
</dbReference>
<feature type="transmembrane region" description="Helical" evidence="6">
    <location>
        <begin position="467"/>
        <end position="487"/>
    </location>
</feature>
<feature type="transmembrane region" description="Helical" evidence="6">
    <location>
        <begin position="67"/>
        <end position="83"/>
    </location>
</feature>
<dbReference type="GO" id="GO:0016020">
    <property type="term" value="C:membrane"/>
    <property type="evidence" value="ECO:0007669"/>
    <property type="project" value="UniProtKB-SubCell"/>
</dbReference>
<reference evidence="8 9" key="1">
    <citation type="submission" date="2016-03" db="EMBL/GenBank/DDBJ databases">
        <authorList>
            <person name="Ploux O."/>
        </authorList>
    </citation>
    <scope>NUCLEOTIDE SEQUENCE [LARGE SCALE GENOMIC DNA]</scope>
    <source>
        <strain evidence="8 9">UAMH 11012</strain>
    </source>
</reference>
<name>A0A1L7WV20_9HELO</name>
<evidence type="ECO:0000313" key="8">
    <source>
        <dbReference type="EMBL" id="CZR56620.1"/>
    </source>
</evidence>
<evidence type="ECO:0000256" key="5">
    <source>
        <dbReference type="ARBA" id="ARBA00023136"/>
    </source>
</evidence>
<feature type="transmembrane region" description="Helical" evidence="6">
    <location>
        <begin position="494"/>
        <end position="514"/>
    </location>
</feature>
<evidence type="ECO:0000256" key="1">
    <source>
        <dbReference type="ARBA" id="ARBA00004141"/>
    </source>
</evidence>
<dbReference type="Gene3D" id="1.20.1740.10">
    <property type="entry name" value="Amino acid/polyamine transporter I"/>
    <property type="match status" value="2"/>
</dbReference>
<feature type="transmembrane region" description="Helical" evidence="6">
    <location>
        <begin position="402"/>
        <end position="423"/>
    </location>
</feature>
<feature type="transmembrane region" description="Helical" evidence="6">
    <location>
        <begin position="244"/>
        <end position="262"/>
    </location>
</feature>
<evidence type="ECO:0000256" key="2">
    <source>
        <dbReference type="ARBA" id="ARBA00022448"/>
    </source>
</evidence>
<dbReference type="Pfam" id="PF00324">
    <property type="entry name" value="AA_permease"/>
    <property type="match status" value="1"/>
</dbReference>
<dbReference type="GO" id="GO:0055085">
    <property type="term" value="P:transmembrane transport"/>
    <property type="evidence" value="ECO:0007669"/>
    <property type="project" value="InterPro"/>
</dbReference>
<keyword evidence="2" id="KW-0813">Transport</keyword>
<comment type="subcellular location">
    <subcellularLocation>
        <location evidence="1">Membrane</location>
        <topology evidence="1">Multi-pass membrane protein</topology>
    </subcellularLocation>
</comment>
<keyword evidence="9" id="KW-1185">Reference proteome</keyword>
<feature type="transmembrane region" description="Helical" evidence="6">
    <location>
        <begin position="38"/>
        <end position="61"/>
    </location>
</feature>
<keyword evidence="3 6" id="KW-0812">Transmembrane</keyword>
<feature type="transmembrane region" description="Helical" evidence="6">
    <location>
        <begin position="90"/>
        <end position="113"/>
    </location>
</feature>
<gene>
    <name evidence="8" type="ORF">PAC_06509</name>
</gene>
<evidence type="ECO:0000313" key="9">
    <source>
        <dbReference type="Proteomes" id="UP000184330"/>
    </source>
</evidence>
<proteinExistence type="predicted"/>
<evidence type="ECO:0000256" key="4">
    <source>
        <dbReference type="ARBA" id="ARBA00022989"/>
    </source>
</evidence>
<dbReference type="InterPro" id="IPR004841">
    <property type="entry name" value="AA-permease/SLC12A_dom"/>
</dbReference>
<feature type="transmembrane region" description="Helical" evidence="6">
    <location>
        <begin position="371"/>
        <end position="390"/>
    </location>
</feature>
<feature type="domain" description="Amino acid permease/ SLC12A" evidence="7">
    <location>
        <begin position="285"/>
        <end position="434"/>
    </location>
</feature>
<dbReference type="PANTHER" id="PTHR43495:SF5">
    <property type="entry name" value="GAMMA-AMINOBUTYRIC ACID PERMEASE"/>
    <property type="match status" value="1"/>
</dbReference>
<dbReference type="Proteomes" id="UP000184330">
    <property type="component" value="Unassembled WGS sequence"/>
</dbReference>
<dbReference type="EMBL" id="FJOG01000008">
    <property type="protein sequence ID" value="CZR56620.1"/>
    <property type="molecule type" value="Genomic_DNA"/>
</dbReference>
<keyword evidence="4 6" id="KW-1133">Transmembrane helix</keyword>
<protein>
    <recommendedName>
        <fullName evidence="7">Amino acid permease/ SLC12A domain-containing protein</fullName>
    </recommendedName>
</protein>
<accession>A0A1L7WV20</accession>
<keyword evidence="5 6" id="KW-0472">Membrane</keyword>
<dbReference type="AlphaFoldDB" id="A0A1L7WV20"/>
<evidence type="ECO:0000259" key="7">
    <source>
        <dbReference type="Pfam" id="PF00324"/>
    </source>
</evidence>
<sequence>MESIGEMRGHWPISNPVVDVVDAFLDKDFAIIVGLANWSVYTITSANLIVDVLNLLGYWSWPISHRYAPVLVVVLIIAFIVHFKSLWSKYLCTVFAIITVGLLLNFCMSWYSYYGVNRGTYVRRELESVDELFAWSSWPQFLPPAKRQAFETMSIDELLASDHWTEFLPQDSFVASSLWADLLYWANERWEVQSIDKLLESKSFFLPIHDPFFSNYSSNDCEIFIDTTADFIDPFGCAHQPTKLAVWLPLAISLLIGISCYFRTGYFEYFSKPGWKNLLHPGLSISTNLRSYATPDSSFVVVVQLQRTPFRGMASNFLNAIFILSALSASSSAMYTSSRTLFALTRSVFSSRKRHWWISRLGNSTTPWRTSTATLIVSVVALCGVLIIHASTRYSHRDTLNALANITSATALLSWASQCWAFIRYHKCLQIHDSKLTDHYSEYNNSASVKGDSIFATFFGRVQPVPAYIGLLYCVTSFLGFAVGVYLRRKQIVVNSFSSMFMTILVSPLQFHYIQRSQCPSFDRTIENTGLG</sequence>
<feature type="transmembrane region" description="Helical" evidence="6">
    <location>
        <begin position="317"/>
        <end position="335"/>
    </location>
</feature>
<organism evidence="8 9">
    <name type="scientific">Phialocephala subalpina</name>
    <dbReference type="NCBI Taxonomy" id="576137"/>
    <lineage>
        <taxon>Eukaryota</taxon>
        <taxon>Fungi</taxon>
        <taxon>Dikarya</taxon>
        <taxon>Ascomycota</taxon>
        <taxon>Pezizomycotina</taxon>
        <taxon>Leotiomycetes</taxon>
        <taxon>Helotiales</taxon>
        <taxon>Mollisiaceae</taxon>
        <taxon>Phialocephala</taxon>
        <taxon>Phialocephala fortinii species complex</taxon>
    </lineage>
</organism>